<dbReference type="PANTHER" id="PTHR38452:SF1">
    <property type="entry name" value="UPF0756 MEMBRANE PROTEIN YEAL"/>
    <property type="match status" value="1"/>
</dbReference>
<evidence type="ECO:0000256" key="5">
    <source>
        <dbReference type="HAMAP-Rule" id="MF_01874"/>
    </source>
</evidence>
<protein>
    <recommendedName>
        <fullName evidence="5">UPF0756 membrane protein DESHY_60125</fullName>
    </recommendedName>
</protein>
<evidence type="ECO:0000313" key="7">
    <source>
        <dbReference type="Proteomes" id="UP000009315"/>
    </source>
</evidence>
<dbReference type="AlphaFoldDB" id="K8EBD5"/>
<dbReference type="eggNOG" id="COG2707">
    <property type="taxonomic scope" value="Bacteria"/>
</dbReference>
<comment type="caution">
    <text evidence="6">The sequence shown here is derived from an EMBL/GenBank/DDBJ whole genome shotgun (WGS) entry which is preliminary data.</text>
</comment>
<dbReference type="HAMAP" id="MF_01874">
    <property type="entry name" value="UPF0756"/>
    <property type="match status" value="1"/>
</dbReference>
<dbReference type="RefSeq" id="WP_008412659.1">
    <property type="nucleotide sequence ID" value="NZ_CAOS01000013.1"/>
</dbReference>
<sequence length="151" mass="16218">MTRGNIFLLILLFMGFAADSGLLATAACILLILKLSRLNRVITIIERRGLEVGLIFLMLSVLVPLANDHLIYRDLLITTLSPQGILALIGGALATHMNGEGLKLLKLDPQLIFGMVIGSLIGIIFLGGIPIGPLMAAGLAALFLEVIYWLK</sequence>
<comment type="similarity">
    <text evidence="5">Belongs to the UPF0756 family.</text>
</comment>
<dbReference type="GO" id="GO:0005886">
    <property type="term" value="C:plasma membrane"/>
    <property type="evidence" value="ECO:0007669"/>
    <property type="project" value="UniProtKB-SubCell"/>
</dbReference>
<feature type="transmembrane region" description="Helical" evidence="5">
    <location>
        <begin position="45"/>
        <end position="63"/>
    </location>
</feature>
<accession>K8EBD5</accession>
<feature type="transmembrane region" description="Helical" evidence="5">
    <location>
        <begin position="6"/>
        <end position="33"/>
    </location>
</feature>
<reference evidence="6 7" key="1">
    <citation type="journal article" date="2013" name="Genome Announc.">
        <title>Genome Sequence of the Sulfate-Reducing Bacterium Desulfotomaculum hydrothermale Lam5(T).</title>
        <authorList>
            <person name="Amin O."/>
            <person name="Fardeau M.L."/>
            <person name="Valette O."/>
            <person name="Hirschler-Rea A."/>
            <person name="Barbe V."/>
            <person name="Medigue C."/>
            <person name="Vacherie B."/>
            <person name="Ollivier B."/>
            <person name="Bertin P.N."/>
            <person name="Dolla A."/>
        </authorList>
    </citation>
    <scope>NUCLEOTIDE SEQUENCE [LARGE SCALE GENOMIC DNA]</scope>
    <source>
        <strain evidence="7">Lam5 / DSM 18033</strain>
    </source>
</reference>
<dbReference type="EMBL" id="CAOS01000013">
    <property type="protein sequence ID" value="CCO08953.1"/>
    <property type="molecule type" value="Genomic_DNA"/>
</dbReference>
<dbReference type="Proteomes" id="UP000009315">
    <property type="component" value="Unassembled WGS sequence"/>
</dbReference>
<evidence type="ECO:0000313" key="6">
    <source>
        <dbReference type="EMBL" id="CCO08953.1"/>
    </source>
</evidence>
<keyword evidence="1 5" id="KW-1003">Cell membrane</keyword>
<feature type="transmembrane region" description="Helical" evidence="5">
    <location>
        <begin position="107"/>
        <end position="125"/>
    </location>
</feature>
<gene>
    <name evidence="6" type="ORF">DESHY_60125</name>
</gene>
<dbReference type="OrthoDB" id="80306at2"/>
<keyword evidence="2 5" id="KW-0812">Transmembrane</keyword>
<evidence type="ECO:0000256" key="3">
    <source>
        <dbReference type="ARBA" id="ARBA00022989"/>
    </source>
</evidence>
<dbReference type="STRING" id="1121428.DESHY_60125"/>
<proteinExistence type="inferred from homology"/>
<keyword evidence="4 5" id="KW-0472">Membrane</keyword>
<feature type="transmembrane region" description="Helical" evidence="5">
    <location>
        <begin position="75"/>
        <end position="95"/>
    </location>
</feature>
<evidence type="ECO:0000256" key="2">
    <source>
        <dbReference type="ARBA" id="ARBA00022692"/>
    </source>
</evidence>
<evidence type="ECO:0000256" key="1">
    <source>
        <dbReference type="ARBA" id="ARBA00022475"/>
    </source>
</evidence>
<dbReference type="PANTHER" id="PTHR38452">
    <property type="entry name" value="UPF0756 MEMBRANE PROTEIN YEAL"/>
    <property type="match status" value="1"/>
</dbReference>
<dbReference type="InterPro" id="IPR007382">
    <property type="entry name" value="UPF0756_TM"/>
</dbReference>
<keyword evidence="7" id="KW-1185">Reference proteome</keyword>
<keyword evidence="3 5" id="KW-1133">Transmembrane helix</keyword>
<organism evidence="6 7">
    <name type="scientific">Desulforamulus hydrothermalis Lam5 = DSM 18033</name>
    <dbReference type="NCBI Taxonomy" id="1121428"/>
    <lineage>
        <taxon>Bacteria</taxon>
        <taxon>Bacillati</taxon>
        <taxon>Bacillota</taxon>
        <taxon>Clostridia</taxon>
        <taxon>Eubacteriales</taxon>
        <taxon>Peptococcaceae</taxon>
        <taxon>Desulforamulus</taxon>
    </lineage>
</organism>
<comment type="subcellular location">
    <subcellularLocation>
        <location evidence="5">Cell membrane</location>
        <topology evidence="5">Multi-pass membrane protein</topology>
    </subcellularLocation>
</comment>
<evidence type="ECO:0000256" key="4">
    <source>
        <dbReference type="ARBA" id="ARBA00023136"/>
    </source>
</evidence>
<name>K8EBD5_9FIRM</name>
<dbReference type="Pfam" id="PF04284">
    <property type="entry name" value="DUF441"/>
    <property type="match status" value="1"/>
</dbReference>